<proteinExistence type="predicted"/>
<protein>
    <submittedName>
        <fullName evidence="1">Uncharacterized protein</fullName>
    </submittedName>
</protein>
<sequence>MIFIQPLLALRDSVTKGLI</sequence>
<evidence type="ECO:0000313" key="1">
    <source>
        <dbReference type="EMBL" id="JAH42247.1"/>
    </source>
</evidence>
<dbReference type="AlphaFoldDB" id="A0A0E9SM07"/>
<name>A0A0E9SM07_ANGAN</name>
<accession>A0A0E9SM07</accession>
<dbReference type="EMBL" id="GBXM01066330">
    <property type="protein sequence ID" value="JAH42247.1"/>
    <property type="molecule type" value="Transcribed_RNA"/>
</dbReference>
<organism evidence="1">
    <name type="scientific">Anguilla anguilla</name>
    <name type="common">European freshwater eel</name>
    <name type="synonym">Muraena anguilla</name>
    <dbReference type="NCBI Taxonomy" id="7936"/>
    <lineage>
        <taxon>Eukaryota</taxon>
        <taxon>Metazoa</taxon>
        <taxon>Chordata</taxon>
        <taxon>Craniata</taxon>
        <taxon>Vertebrata</taxon>
        <taxon>Euteleostomi</taxon>
        <taxon>Actinopterygii</taxon>
        <taxon>Neopterygii</taxon>
        <taxon>Teleostei</taxon>
        <taxon>Anguilliformes</taxon>
        <taxon>Anguillidae</taxon>
        <taxon>Anguilla</taxon>
    </lineage>
</organism>
<reference evidence="1" key="2">
    <citation type="journal article" date="2015" name="Fish Shellfish Immunol.">
        <title>Early steps in the European eel (Anguilla anguilla)-Vibrio vulnificus interaction in the gills: Role of the RtxA13 toxin.</title>
        <authorList>
            <person name="Callol A."/>
            <person name="Pajuelo D."/>
            <person name="Ebbesson L."/>
            <person name="Teles M."/>
            <person name="MacKenzie S."/>
            <person name="Amaro C."/>
        </authorList>
    </citation>
    <scope>NUCLEOTIDE SEQUENCE</scope>
</reference>
<reference evidence="1" key="1">
    <citation type="submission" date="2014-11" db="EMBL/GenBank/DDBJ databases">
        <authorList>
            <person name="Amaro Gonzalez C."/>
        </authorList>
    </citation>
    <scope>NUCLEOTIDE SEQUENCE</scope>
</reference>